<protein>
    <submittedName>
        <fullName evidence="1">Uncharacterized protein</fullName>
    </submittedName>
</protein>
<keyword evidence="2" id="KW-1185">Reference proteome</keyword>
<name>A0A1V4HQD9_9BACL</name>
<dbReference type="AlphaFoldDB" id="A0A1V4HQD9"/>
<proteinExistence type="predicted"/>
<dbReference type="Proteomes" id="UP000190626">
    <property type="component" value="Unassembled WGS sequence"/>
</dbReference>
<comment type="caution">
    <text evidence="1">The sequence shown here is derived from an EMBL/GenBank/DDBJ whole genome shotgun (WGS) entry which is preliminary data.</text>
</comment>
<sequence length="90" mass="10791">MKQRPGMYIGKKSLHLLQAYLNGYIAYHNEVNKEPNYFFLSEFQGYIQRRYNINTTHSWAELITFFSSNDEAAFDKFYELLDDFFSQSTH</sequence>
<reference evidence="2" key="1">
    <citation type="submission" date="2016-07" db="EMBL/GenBank/DDBJ databases">
        <authorList>
            <person name="Florea S."/>
            <person name="Webb J.S."/>
            <person name="Jaromczyk J."/>
            <person name="Schardl C.L."/>
        </authorList>
    </citation>
    <scope>NUCLEOTIDE SEQUENCE [LARGE SCALE GENOMIC DNA]</scope>
    <source>
        <strain evidence="2">CY1</strain>
    </source>
</reference>
<gene>
    <name evidence="1" type="ORF">BC351_18400</name>
</gene>
<evidence type="ECO:0000313" key="1">
    <source>
        <dbReference type="EMBL" id="OPH60483.1"/>
    </source>
</evidence>
<organism evidence="1 2">
    <name type="scientific">Paenibacillus ferrarius</name>
    <dbReference type="NCBI Taxonomy" id="1469647"/>
    <lineage>
        <taxon>Bacteria</taxon>
        <taxon>Bacillati</taxon>
        <taxon>Bacillota</taxon>
        <taxon>Bacilli</taxon>
        <taxon>Bacillales</taxon>
        <taxon>Paenibacillaceae</taxon>
        <taxon>Paenibacillus</taxon>
    </lineage>
</organism>
<dbReference type="STRING" id="1469647.BC351_18400"/>
<dbReference type="EMBL" id="MBTG01000004">
    <property type="protein sequence ID" value="OPH60483.1"/>
    <property type="molecule type" value="Genomic_DNA"/>
</dbReference>
<evidence type="ECO:0000313" key="2">
    <source>
        <dbReference type="Proteomes" id="UP000190626"/>
    </source>
</evidence>
<accession>A0A1V4HQD9</accession>